<reference evidence="3" key="1">
    <citation type="submission" date="2021-02" db="EMBL/GenBank/DDBJ databases">
        <authorList>
            <person name="Dougan E. K."/>
            <person name="Rhodes N."/>
            <person name="Thang M."/>
            <person name="Chan C."/>
        </authorList>
    </citation>
    <scope>NUCLEOTIDE SEQUENCE</scope>
</reference>
<gene>
    <name evidence="3" type="ORF">PGLA1383_LOCUS36478</name>
</gene>
<evidence type="ECO:0000313" key="4">
    <source>
        <dbReference type="Proteomes" id="UP000654075"/>
    </source>
</evidence>
<dbReference type="EMBL" id="CAJNNV010026727">
    <property type="protein sequence ID" value="CAE8618879.1"/>
    <property type="molecule type" value="Genomic_DNA"/>
</dbReference>
<protein>
    <submittedName>
        <fullName evidence="3">Uncharacterized protein</fullName>
    </submittedName>
</protein>
<accession>A0A813G2K9</accession>
<feature type="region of interest" description="Disordered" evidence="1">
    <location>
        <begin position="45"/>
        <end position="75"/>
    </location>
</feature>
<evidence type="ECO:0000313" key="3">
    <source>
        <dbReference type="EMBL" id="CAE8618879.1"/>
    </source>
</evidence>
<proteinExistence type="predicted"/>
<keyword evidence="4" id="KW-1185">Reference proteome</keyword>
<evidence type="ECO:0000256" key="2">
    <source>
        <dbReference type="SAM" id="SignalP"/>
    </source>
</evidence>
<keyword evidence="2" id="KW-0732">Signal</keyword>
<sequence>MTSLVIRKVLLLLCFLLLALQPSFTGATFFDMDEESMDDESTFMQVGISKTKPAPRRTGRTAVKEEPEDFDEEELEGTAFFQESIKMTGVDERDEEFESDEFSM</sequence>
<organism evidence="3 4">
    <name type="scientific">Polarella glacialis</name>
    <name type="common">Dinoflagellate</name>
    <dbReference type="NCBI Taxonomy" id="89957"/>
    <lineage>
        <taxon>Eukaryota</taxon>
        <taxon>Sar</taxon>
        <taxon>Alveolata</taxon>
        <taxon>Dinophyceae</taxon>
        <taxon>Suessiales</taxon>
        <taxon>Suessiaceae</taxon>
        <taxon>Polarella</taxon>
    </lineage>
</organism>
<feature type="chain" id="PRO_5032420408" evidence="2">
    <location>
        <begin position="28"/>
        <end position="104"/>
    </location>
</feature>
<dbReference type="AlphaFoldDB" id="A0A813G2K9"/>
<comment type="caution">
    <text evidence="3">The sequence shown here is derived from an EMBL/GenBank/DDBJ whole genome shotgun (WGS) entry which is preliminary data.</text>
</comment>
<evidence type="ECO:0000256" key="1">
    <source>
        <dbReference type="SAM" id="MobiDB-lite"/>
    </source>
</evidence>
<feature type="compositionally biased region" description="Acidic residues" evidence="1">
    <location>
        <begin position="66"/>
        <end position="75"/>
    </location>
</feature>
<feature type="signal peptide" evidence="2">
    <location>
        <begin position="1"/>
        <end position="27"/>
    </location>
</feature>
<name>A0A813G2K9_POLGL</name>
<dbReference type="Proteomes" id="UP000654075">
    <property type="component" value="Unassembled WGS sequence"/>
</dbReference>